<dbReference type="InterPro" id="IPR050319">
    <property type="entry name" value="ABC_transp_ATP-bind"/>
</dbReference>
<organism evidence="7 8">
    <name type="scientific">Niveispirillum cyanobacteriorum</name>
    <dbReference type="NCBI Taxonomy" id="1612173"/>
    <lineage>
        <taxon>Bacteria</taxon>
        <taxon>Pseudomonadati</taxon>
        <taxon>Pseudomonadota</taxon>
        <taxon>Alphaproteobacteria</taxon>
        <taxon>Rhodospirillales</taxon>
        <taxon>Azospirillaceae</taxon>
        <taxon>Niveispirillum</taxon>
    </lineage>
</organism>
<dbReference type="EMBL" id="CP025612">
    <property type="protein sequence ID" value="AUN32513.1"/>
    <property type="molecule type" value="Genomic_DNA"/>
</dbReference>
<keyword evidence="5" id="KW-0067">ATP-binding</keyword>
<dbReference type="SUPFAM" id="SSF52540">
    <property type="entry name" value="P-loop containing nucleoside triphosphate hydrolases"/>
    <property type="match status" value="2"/>
</dbReference>
<feature type="domain" description="ABC transporter" evidence="6">
    <location>
        <begin position="7"/>
        <end position="253"/>
    </location>
</feature>
<dbReference type="InterPro" id="IPR003439">
    <property type="entry name" value="ABC_transporter-like_ATP-bd"/>
</dbReference>
<name>A0A2K9NHG3_9PROT</name>
<dbReference type="GO" id="GO:0055085">
    <property type="term" value="P:transmembrane transport"/>
    <property type="evidence" value="ECO:0007669"/>
    <property type="project" value="UniProtKB-ARBA"/>
</dbReference>
<sequence length="589" mass="62333">MSMQTHVEVRGLCVAAGAHTIVADVDFSIPRGSVLALIGESGSGKTTIAMALMGYARLGCRIAGGSVRVSDTDVLSLDEDGLAALRGDRVSYIAQSAAASFNPSRRIMDQVVEPALIHGRMDRKEAETKAVALFRSLALPDPDSIGERYPHQLSGGQLQRLMAAMALITGPELVILDEPTTALDVTTQIEVLRAFKQAVRDQGATAVYVSHDLAVVAQMADAIVVLNKGRIRENGSAVQVLQQPEDEYTRTLMAAARPERAAVEAPKGATAPLLEIKGLNAGYGATPILRDINLTIARGATLGVIGESGSGKSTLARVIAGLLPPSSGSINFDGARLPPALSMRNKEQFRRIQLVFQNADTALNPAHSVGDIIGRPLAFYHGLKGPAAARRVAELLDLIKLPASLADRPCGGLSGGQKQRINLARALAAKPDLIMCDEVTSALDTVVGAAILDLLAELKRELGLAYLFISHDIATVRAIADDIMVLYAGTQVETGGRQGYEGVARHPYTDLLIGSVPELRPGWLEEQGARPAPPAIGQPKDGADLCRFLPRCSWRVGGTCEEFTPPRHRTPGGNIILCHRPEGAAEGAS</sequence>
<protein>
    <submittedName>
        <fullName evidence="7">ABC transporter</fullName>
    </submittedName>
</protein>
<evidence type="ECO:0000256" key="4">
    <source>
        <dbReference type="ARBA" id="ARBA00022741"/>
    </source>
</evidence>
<dbReference type="GO" id="GO:0016887">
    <property type="term" value="F:ATP hydrolysis activity"/>
    <property type="evidence" value="ECO:0007669"/>
    <property type="project" value="InterPro"/>
</dbReference>
<dbReference type="GO" id="GO:0005524">
    <property type="term" value="F:ATP binding"/>
    <property type="evidence" value="ECO:0007669"/>
    <property type="project" value="UniProtKB-KW"/>
</dbReference>
<keyword evidence="4" id="KW-0547">Nucleotide-binding</keyword>
<dbReference type="Proteomes" id="UP000234752">
    <property type="component" value="Chromosome eg_2"/>
</dbReference>
<accession>A0A2K9NHG3</accession>
<dbReference type="Pfam" id="PF08352">
    <property type="entry name" value="oligo_HPY"/>
    <property type="match status" value="1"/>
</dbReference>
<dbReference type="Pfam" id="PF00005">
    <property type="entry name" value="ABC_tran"/>
    <property type="match status" value="2"/>
</dbReference>
<dbReference type="PROSITE" id="PS50893">
    <property type="entry name" value="ABC_TRANSPORTER_2"/>
    <property type="match status" value="2"/>
</dbReference>
<dbReference type="CDD" id="cd03257">
    <property type="entry name" value="ABC_NikE_OppD_transporters"/>
    <property type="match status" value="2"/>
</dbReference>
<dbReference type="Gene3D" id="3.40.50.300">
    <property type="entry name" value="P-loop containing nucleotide triphosphate hydrolases"/>
    <property type="match status" value="2"/>
</dbReference>
<dbReference type="InterPro" id="IPR017871">
    <property type="entry name" value="ABC_transporter-like_CS"/>
</dbReference>
<feature type="domain" description="ABC transporter" evidence="6">
    <location>
        <begin position="274"/>
        <end position="513"/>
    </location>
</feature>
<dbReference type="KEGG" id="ncb:C0V82_19340"/>
<dbReference type="PROSITE" id="PS00211">
    <property type="entry name" value="ABC_TRANSPORTER_1"/>
    <property type="match status" value="1"/>
</dbReference>
<dbReference type="GO" id="GO:0015833">
    <property type="term" value="P:peptide transport"/>
    <property type="evidence" value="ECO:0007669"/>
    <property type="project" value="InterPro"/>
</dbReference>
<dbReference type="InterPro" id="IPR027417">
    <property type="entry name" value="P-loop_NTPase"/>
</dbReference>
<evidence type="ECO:0000259" key="6">
    <source>
        <dbReference type="PROSITE" id="PS50893"/>
    </source>
</evidence>
<evidence type="ECO:0000256" key="2">
    <source>
        <dbReference type="ARBA" id="ARBA00005417"/>
    </source>
</evidence>
<evidence type="ECO:0000313" key="8">
    <source>
        <dbReference type="Proteomes" id="UP000234752"/>
    </source>
</evidence>
<keyword evidence="3" id="KW-0813">Transport</keyword>
<comment type="similarity">
    <text evidence="2">Belongs to the ABC transporter superfamily.</text>
</comment>
<keyword evidence="8" id="KW-1185">Reference proteome</keyword>
<dbReference type="AlphaFoldDB" id="A0A2K9NHG3"/>
<gene>
    <name evidence="7" type="ORF">C0V82_19340</name>
</gene>
<dbReference type="InterPro" id="IPR013563">
    <property type="entry name" value="Oligopep_ABC_C"/>
</dbReference>
<evidence type="ECO:0000256" key="3">
    <source>
        <dbReference type="ARBA" id="ARBA00022448"/>
    </source>
</evidence>
<dbReference type="SMART" id="SM00382">
    <property type="entry name" value="AAA"/>
    <property type="match status" value="2"/>
</dbReference>
<dbReference type="PANTHER" id="PTHR43776">
    <property type="entry name" value="TRANSPORT ATP-BINDING PROTEIN"/>
    <property type="match status" value="1"/>
</dbReference>
<reference evidence="7 8" key="1">
    <citation type="submission" date="2017-12" db="EMBL/GenBank/DDBJ databases">
        <title>Genomes of bacteria within cyanobacterial aggregates.</title>
        <authorList>
            <person name="Cai H."/>
        </authorList>
    </citation>
    <scope>NUCLEOTIDE SEQUENCE [LARGE SCALE GENOMIC DNA]</scope>
    <source>
        <strain evidence="7 8">TH16</strain>
    </source>
</reference>
<evidence type="ECO:0000256" key="5">
    <source>
        <dbReference type="ARBA" id="ARBA00022840"/>
    </source>
</evidence>
<dbReference type="PANTHER" id="PTHR43776:SF7">
    <property type="entry name" value="D,D-DIPEPTIDE TRANSPORT ATP-BINDING PROTEIN DDPF-RELATED"/>
    <property type="match status" value="1"/>
</dbReference>
<dbReference type="FunFam" id="3.40.50.300:FF:002585">
    <property type="entry name" value="Glutathione import ATP-binding protein GsiA"/>
    <property type="match status" value="1"/>
</dbReference>
<dbReference type="InterPro" id="IPR003593">
    <property type="entry name" value="AAA+_ATPase"/>
</dbReference>
<proteinExistence type="inferred from homology"/>
<comment type="subcellular location">
    <subcellularLocation>
        <location evidence="1">Cell inner membrane</location>
        <topology evidence="1">Peripheral membrane protein</topology>
    </subcellularLocation>
</comment>
<evidence type="ECO:0000313" key="7">
    <source>
        <dbReference type="EMBL" id="AUN32513.1"/>
    </source>
</evidence>
<dbReference type="GO" id="GO:0005886">
    <property type="term" value="C:plasma membrane"/>
    <property type="evidence" value="ECO:0007669"/>
    <property type="project" value="UniProtKB-SubCell"/>
</dbReference>
<evidence type="ECO:0000256" key="1">
    <source>
        <dbReference type="ARBA" id="ARBA00004417"/>
    </source>
</evidence>
<dbReference type="OrthoDB" id="9802264at2"/>